<dbReference type="InParanoid" id="A0A1U7S6I4"/>
<dbReference type="GeneID" id="102377205"/>
<evidence type="ECO:0000256" key="11">
    <source>
        <dbReference type="SAM" id="MobiDB-lite"/>
    </source>
</evidence>
<organism evidence="12 13">
    <name type="scientific">Alligator sinensis</name>
    <name type="common">Chinese alligator</name>
    <dbReference type="NCBI Taxonomy" id="38654"/>
    <lineage>
        <taxon>Eukaryota</taxon>
        <taxon>Metazoa</taxon>
        <taxon>Chordata</taxon>
        <taxon>Craniata</taxon>
        <taxon>Vertebrata</taxon>
        <taxon>Euteleostomi</taxon>
        <taxon>Archelosauria</taxon>
        <taxon>Archosauria</taxon>
        <taxon>Crocodylia</taxon>
        <taxon>Alligatoridae</taxon>
        <taxon>Alligatorinae</taxon>
        <taxon>Alligator</taxon>
    </lineage>
</organism>
<evidence type="ECO:0000256" key="6">
    <source>
        <dbReference type="ARBA" id="ARBA00022857"/>
    </source>
</evidence>
<keyword evidence="7 10" id="KW-0520">NAD</keyword>
<dbReference type="EC" id="2.4.2.31" evidence="10"/>
<keyword evidence="5" id="KW-0732">Signal</keyword>
<dbReference type="InterPro" id="IPR000768">
    <property type="entry name" value="ART"/>
</dbReference>
<name>A0A1U7S6I4_ALLSI</name>
<dbReference type="SUPFAM" id="SSF56399">
    <property type="entry name" value="ADP-ribosylation"/>
    <property type="match status" value="1"/>
</dbReference>
<protein>
    <recommendedName>
        <fullName evidence="10">NAD(P)(+)--arginine ADP-ribosyltransferase</fullName>
        <ecNumber evidence="10">2.4.2.31</ecNumber>
    </recommendedName>
    <alternativeName>
        <fullName evidence="10">Mono(ADP-ribosyl)transferase</fullName>
    </alternativeName>
</protein>
<gene>
    <name evidence="13" type="primary">ART1</name>
</gene>
<keyword evidence="6 10" id="KW-0521">NADP</keyword>
<dbReference type="RefSeq" id="XP_006032142.2">
    <property type="nucleotide sequence ID" value="XM_006032080.2"/>
</dbReference>
<dbReference type="GO" id="GO:0044194">
    <property type="term" value="C:cytolytic granule"/>
    <property type="evidence" value="ECO:0007669"/>
    <property type="project" value="UniProtKB-ARBA"/>
</dbReference>
<evidence type="ECO:0000256" key="9">
    <source>
        <dbReference type="ARBA" id="ARBA00047597"/>
    </source>
</evidence>
<evidence type="ECO:0000313" key="13">
    <source>
        <dbReference type="RefSeq" id="XP_006032142.2"/>
    </source>
</evidence>
<evidence type="ECO:0000256" key="3">
    <source>
        <dbReference type="ARBA" id="ARBA00022679"/>
    </source>
</evidence>
<dbReference type="InterPro" id="IPR050999">
    <property type="entry name" value="ADP-ribosyltransferase_ARG"/>
</dbReference>
<dbReference type="PRINTS" id="PR00970">
    <property type="entry name" value="RIBTRNSFRASE"/>
</dbReference>
<dbReference type="GO" id="GO:0106274">
    <property type="term" value="F:NAD+-protein-arginine ADP-ribosyltransferase activity"/>
    <property type="evidence" value="ECO:0007669"/>
    <property type="project" value="UniProtKB-EC"/>
</dbReference>
<dbReference type="FunCoup" id="A0A1U7S6I4">
    <property type="interactions" value="17"/>
</dbReference>
<dbReference type="GO" id="GO:0046677">
    <property type="term" value="P:response to antibiotic"/>
    <property type="evidence" value="ECO:0007669"/>
    <property type="project" value="UniProtKB-ARBA"/>
</dbReference>
<dbReference type="FunFam" id="3.90.176.10:FF:000001">
    <property type="entry name" value="NAD(P)(+)--arginine ADP-ribosyltransferase"/>
    <property type="match status" value="1"/>
</dbReference>
<evidence type="ECO:0000256" key="8">
    <source>
        <dbReference type="ARBA" id="ARBA00023157"/>
    </source>
</evidence>
<dbReference type="CTD" id="417"/>
<dbReference type="Gene3D" id="3.90.176.10">
    <property type="entry name" value="Toxin ADP-ribosyltransferase, Chain A, domain 1"/>
    <property type="match status" value="1"/>
</dbReference>
<evidence type="ECO:0000256" key="10">
    <source>
        <dbReference type="RuleBase" id="RU361228"/>
    </source>
</evidence>
<evidence type="ECO:0000313" key="12">
    <source>
        <dbReference type="Proteomes" id="UP000189705"/>
    </source>
</evidence>
<keyword evidence="3 10" id="KW-0808">Transferase</keyword>
<evidence type="ECO:0000256" key="4">
    <source>
        <dbReference type="ARBA" id="ARBA00022695"/>
    </source>
</evidence>
<sequence>METLPLPWASIPRPPCSDSEESFPEIQLKLALLQLQATVTKSGSQGPSLVVGMRSPHCSRAPTLQVTAGHHWDVAVTSGDGVGRQSCYGLHGAASHCWVGNTPGCAPSHLPWEAPREETRSVPGVHAVERGFPDIPHGEGDVVQHICQSPCQSQGINRLEGGEVLWLRVSKAIKSQAGRLCAGMSAVPLHRAQPPEPTHRRSHGRCPEPQPRLGNKMHTVKMDVCRPVFILLLAGILADRPQVLAFPLHRRDLFPIKDVRLDMAPSAFDDQYKGCVAMMEAELGALNSSEFSSNRVYAEAWTEAAAKWKEKQAETPVPPDLKAEHAIAIMAYTMQGPLHRDFNAAVREAGRTRENYLGSFNFKTLHFLLTRGLQALGDTQHPRCRKVYRGVKGVRFLSERRQTVRFGHFTSSSLRNTSALQFGQDTFFCIQTCHGAGIRNFSIFPSEDEVLIPPFETFTVKNFTRAGHRTLIELGSLDKSSSYNCEFVKEKRCKTQRCTFSSAAGASSASWSLFLLWSFLVAASTQVALPS</sequence>
<evidence type="ECO:0000256" key="1">
    <source>
        <dbReference type="ARBA" id="ARBA00009558"/>
    </source>
</evidence>
<dbReference type="PANTHER" id="PTHR10339">
    <property type="entry name" value="ADP-RIBOSYLTRANSFERASE"/>
    <property type="match status" value="1"/>
</dbReference>
<feature type="region of interest" description="Disordered" evidence="11">
    <location>
        <begin position="189"/>
        <end position="214"/>
    </location>
</feature>
<dbReference type="Proteomes" id="UP000189705">
    <property type="component" value="Unplaced"/>
</dbReference>
<dbReference type="PANTHER" id="PTHR10339:SF19">
    <property type="entry name" value="GPI-LINKED NAD(P)(+)--ARGININE ADP-RIBOSYLTRANSFERASE 1"/>
    <property type="match status" value="1"/>
</dbReference>
<evidence type="ECO:0000256" key="5">
    <source>
        <dbReference type="ARBA" id="ARBA00022729"/>
    </source>
</evidence>
<dbReference type="KEGG" id="asn:102377205"/>
<keyword evidence="8" id="KW-1015">Disulfide bond</keyword>
<proteinExistence type="inferred from homology"/>
<evidence type="ECO:0000256" key="7">
    <source>
        <dbReference type="ARBA" id="ARBA00023027"/>
    </source>
</evidence>
<evidence type="ECO:0000256" key="2">
    <source>
        <dbReference type="ARBA" id="ARBA00022676"/>
    </source>
</evidence>
<reference evidence="13" key="1">
    <citation type="submission" date="2025-08" db="UniProtKB">
        <authorList>
            <consortium name="RefSeq"/>
        </authorList>
    </citation>
    <scope>IDENTIFICATION</scope>
</reference>
<dbReference type="Pfam" id="PF01129">
    <property type="entry name" value="ART"/>
    <property type="match status" value="1"/>
</dbReference>
<comment type="catalytic activity">
    <reaction evidence="9 10">
        <text>L-arginyl-[protein] + NAD(+) = N(omega)-(ADP-D-ribosyl)-L-arginyl-[protein] + nicotinamide + H(+)</text>
        <dbReference type="Rhea" id="RHEA:19149"/>
        <dbReference type="Rhea" id="RHEA-COMP:10532"/>
        <dbReference type="Rhea" id="RHEA-COMP:15087"/>
        <dbReference type="ChEBI" id="CHEBI:15378"/>
        <dbReference type="ChEBI" id="CHEBI:17154"/>
        <dbReference type="ChEBI" id="CHEBI:29965"/>
        <dbReference type="ChEBI" id="CHEBI:57540"/>
        <dbReference type="ChEBI" id="CHEBI:142554"/>
        <dbReference type="EC" id="2.4.2.31"/>
    </reaction>
</comment>
<keyword evidence="12" id="KW-1185">Reference proteome</keyword>
<dbReference type="GO" id="GO:0016779">
    <property type="term" value="F:nucleotidyltransferase activity"/>
    <property type="evidence" value="ECO:0007669"/>
    <property type="project" value="UniProtKB-KW"/>
</dbReference>
<dbReference type="GO" id="GO:0003950">
    <property type="term" value="F:NAD+ poly-ADP-ribosyltransferase activity"/>
    <property type="evidence" value="ECO:0007669"/>
    <property type="project" value="TreeGrafter"/>
</dbReference>
<dbReference type="PROSITE" id="PS51996">
    <property type="entry name" value="TR_MART"/>
    <property type="match status" value="1"/>
</dbReference>
<keyword evidence="4" id="KW-0548">Nucleotidyltransferase</keyword>
<keyword evidence="2 10" id="KW-0328">Glycosyltransferase</keyword>
<dbReference type="AlphaFoldDB" id="A0A1U7S6I4"/>
<comment type="similarity">
    <text evidence="1 10">Belongs to the Arg-specific ADP-ribosyltransferase family.</text>
</comment>
<accession>A0A1U7S6I4</accession>